<dbReference type="SUPFAM" id="SSF48498">
    <property type="entry name" value="Tetracyclin repressor-like, C-terminal domain"/>
    <property type="match status" value="1"/>
</dbReference>
<reference evidence="8" key="1">
    <citation type="journal article" date="2019" name="Int. J. Syst. Evol. Microbiol.">
        <title>The Global Catalogue of Microorganisms (GCM) 10K type strain sequencing project: providing services to taxonomists for standard genome sequencing and annotation.</title>
        <authorList>
            <consortium name="The Broad Institute Genomics Platform"/>
            <consortium name="The Broad Institute Genome Sequencing Center for Infectious Disease"/>
            <person name="Wu L."/>
            <person name="Ma J."/>
        </authorList>
    </citation>
    <scope>NUCLEOTIDE SEQUENCE [LARGE SCALE GENOMIC DNA]</scope>
    <source>
        <strain evidence="8">NBRC 105830</strain>
    </source>
</reference>
<keyword evidence="4" id="KW-0804">Transcription</keyword>
<keyword evidence="8" id="KW-1185">Reference proteome</keyword>
<dbReference type="InterPro" id="IPR039538">
    <property type="entry name" value="BetI_C"/>
</dbReference>
<feature type="domain" description="HTH tetR-type" evidence="6">
    <location>
        <begin position="16"/>
        <end position="76"/>
    </location>
</feature>
<dbReference type="InterPro" id="IPR050109">
    <property type="entry name" value="HTH-type_TetR-like_transc_reg"/>
</dbReference>
<evidence type="ECO:0000313" key="7">
    <source>
        <dbReference type="EMBL" id="GMA20977.1"/>
    </source>
</evidence>
<dbReference type="RefSeq" id="WP_241441311.1">
    <property type="nucleotide sequence ID" value="NZ_BSUJ01000001.1"/>
</dbReference>
<name>A0ABQ6HS18_9MICO</name>
<evidence type="ECO:0000256" key="2">
    <source>
        <dbReference type="ARBA" id="ARBA00023015"/>
    </source>
</evidence>
<dbReference type="PANTHER" id="PTHR30055">
    <property type="entry name" value="HTH-TYPE TRANSCRIPTIONAL REGULATOR RUTR"/>
    <property type="match status" value="1"/>
</dbReference>
<feature type="DNA-binding region" description="H-T-H motif" evidence="5">
    <location>
        <begin position="39"/>
        <end position="58"/>
    </location>
</feature>
<evidence type="ECO:0000256" key="1">
    <source>
        <dbReference type="ARBA" id="ARBA00022491"/>
    </source>
</evidence>
<sequence>MPDKPVSRRGPYASGERTRAALVDAALHLFAEQGFQRQSLRQIAELLGTSHTVLRRHFGTKEHLLTAVLESRGDDEAPQRDDLVGSEGFLAAFPQVLAAHAGRRGVIGLDTVLRVEALDASHPAHELVRRQGREFREQVTQALRDEREAGRLRDDVDPAALAPLVTALVSGLQTAWLENPDEDMAAHARTFVELLRPPPAAGDVPDVPKM</sequence>
<comment type="caution">
    <text evidence="7">The sequence shown here is derived from an EMBL/GenBank/DDBJ whole genome shotgun (WGS) entry which is preliminary data.</text>
</comment>
<dbReference type="InterPro" id="IPR001647">
    <property type="entry name" value="HTH_TetR"/>
</dbReference>
<keyword evidence="1" id="KW-0678">Repressor</keyword>
<evidence type="ECO:0000256" key="4">
    <source>
        <dbReference type="ARBA" id="ARBA00023163"/>
    </source>
</evidence>
<dbReference type="Pfam" id="PF13977">
    <property type="entry name" value="TetR_C_6"/>
    <property type="match status" value="1"/>
</dbReference>
<dbReference type="PRINTS" id="PR00455">
    <property type="entry name" value="HTHTETR"/>
</dbReference>
<organism evidence="7 8">
    <name type="scientific">Arsenicicoccus piscis</name>
    <dbReference type="NCBI Taxonomy" id="673954"/>
    <lineage>
        <taxon>Bacteria</taxon>
        <taxon>Bacillati</taxon>
        <taxon>Actinomycetota</taxon>
        <taxon>Actinomycetes</taxon>
        <taxon>Micrococcales</taxon>
        <taxon>Intrasporangiaceae</taxon>
        <taxon>Arsenicicoccus</taxon>
    </lineage>
</organism>
<dbReference type="InterPro" id="IPR036271">
    <property type="entry name" value="Tet_transcr_reg_TetR-rel_C_sf"/>
</dbReference>
<dbReference type="PANTHER" id="PTHR30055:SF234">
    <property type="entry name" value="HTH-TYPE TRANSCRIPTIONAL REGULATOR BETI"/>
    <property type="match status" value="1"/>
</dbReference>
<keyword evidence="2" id="KW-0805">Transcription regulation</keyword>
<proteinExistence type="predicted"/>
<dbReference type="Pfam" id="PF00440">
    <property type="entry name" value="TetR_N"/>
    <property type="match status" value="1"/>
</dbReference>
<evidence type="ECO:0000256" key="3">
    <source>
        <dbReference type="ARBA" id="ARBA00023125"/>
    </source>
</evidence>
<dbReference type="Gene3D" id="1.10.357.10">
    <property type="entry name" value="Tetracycline Repressor, domain 2"/>
    <property type="match status" value="1"/>
</dbReference>
<dbReference type="InterPro" id="IPR009057">
    <property type="entry name" value="Homeodomain-like_sf"/>
</dbReference>
<dbReference type="PROSITE" id="PS50977">
    <property type="entry name" value="HTH_TETR_2"/>
    <property type="match status" value="1"/>
</dbReference>
<evidence type="ECO:0000313" key="8">
    <source>
        <dbReference type="Proteomes" id="UP001157109"/>
    </source>
</evidence>
<dbReference type="SUPFAM" id="SSF46689">
    <property type="entry name" value="Homeodomain-like"/>
    <property type="match status" value="1"/>
</dbReference>
<accession>A0ABQ6HS18</accession>
<gene>
    <name evidence="7" type="ORF">GCM10025862_29980</name>
</gene>
<protein>
    <submittedName>
        <fullName evidence="7">TetR family transcriptional regulator</fullName>
    </submittedName>
</protein>
<dbReference type="EMBL" id="BSUJ01000001">
    <property type="protein sequence ID" value="GMA20977.1"/>
    <property type="molecule type" value="Genomic_DNA"/>
</dbReference>
<evidence type="ECO:0000259" key="6">
    <source>
        <dbReference type="PROSITE" id="PS50977"/>
    </source>
</evidence>
<dbReference type="Proteomes" id="UP001157109">
    <property type="component" value="Unassembled WGS sequence"/>
</dbReference>
<keyword evidence="3 5" id="KW-0238">DNA-binding</keyword>
<evidence type="ECO:0000256" key="5">
    <source>
        <dbReference type="PROSITE-ProRule" id="PRU00335"/>
    </source>
</evidence>